<organism evidence="1 2">
    <name type="scientific">Pelobium manganitolerans</name>
    <dbReference type="NCBI Taxonomy" id="1842495"/>
    <lineage>
        <taxon>Bacteria</taxon>
        <taxon>Pseudomonadati</taxon>
        <taxon>Bacteroidota</taxon>
        <taxon>Sphingobacteriia</taxon>
        <taxon>Sphingobacteriales</taxon>
        <taxon>Sphingobacteriaceae</taxon>
        <taxon>Pelobium</taxon>
    </lineage>
</organism>
<evidence type="ECO:0000313" key="1">
    <source>
        <dbReference type="EMBL" id="RKD12356.1"/>
    </source>
</evidence>
<proteinExistence type="predicted"/>
<protein>
    <submittedName>
        <fullName evidence="1">Uncharacterized protein</fullName>
    </submittedName>
</protein>
<keyword evidence="2" id="KW-1185">Reference proteome</keyword>
<sequence>MFSFTNFTNFFQTTDFTEGAWKLRDFLHHCGEIKINLPKNGHKKTSPFKQRMRFIKKFGYALGVKAV</sequence>
<evidence type="ECO:0000313" key="2">
    <source>
        <dbReference type="Proteomes" id="UP000283433"/>
    </source>
</evidence>
<gene>
    <name evidence="1" type="ORF">BCY91_11920</name>
</gene>
<accession>A0A419S1J4</accession>
<dbReference type="Proteomes" id="UP000283433">
    <property type="component" value="Unassembled WGS sequence"/>
</dbReference>
<name>A0A419S1J4_9SPHI</name>
<dbReference type="EMBL" id="MBTA01000030">
    <property type="protein sequence ID" value="RKD12356.1"/>
    <property type="molecule type" value="Genomic_DNA"/>
</dbReference>
<dbReference type="AlphaFoldDB" id="A0A419S1J4"/>
<comment type="caution">
    <text evidence="1">The sequence shown here is derived from an EMBL/GenBank/DDBJ whole genome shotgun (WGS) entry which is preliminary data.</text>
</comment>
<reference evidence="1 2" key="1">
    <citation type="submission" date="2016-07" db="EMBL/GenBank/DDBJ databases">
        <title>Genome of Pelobium manganitolerans.</title>
        <authorList>
            <person name="Wu S."/>
            <person name="Wang G."/>
        </authorList>
    </citation>
    <scope>NUCLEOTIDE SEQUENCE [LARGE SCALE GENOMIC DNA]</scope>
    <source>
        <strain evidence="1 2">YS-25</strain>
    </source>
</reference>